<protein>
    <submittedName>
        <fullName evidence="1">Uncharacterized protein</fullName>
    </submittedName>
</protein>
<sequence length="48" mass="5265">EEAARKSDIILTGGTPRAKVAAWSGFTEVDQFNLETENRALGSSRRLD</sequence>
<proteinExistence type="predicted"/>
<organism evidence="1 2">
    <name type="scientific">Kipferlia bialata</name>
    <dbReference type="NCBI Taxonomy" id="797122"/>
    <lineage>
        <taxon>Eukaryota</taxon>
        <taxon>Metamonada</taxon>
        <taxon>Carpediemonas-like organisms</taxon>
        <taxon>Kipferlia</taxon>
    </lineage>
</organism>
<dbReference type="AlphaFoldDB" id="A0A391P0N1"/>
<reference evidence="1 2" key="1">
    <citation type="journal article" date="2018" name="PLoS ONE">
        <title>The draft genome of Kipferlia bialata reveals reductive genome evolution in fornicate parasites.</title>
        <authorList>
            <person name="Tanifuji G."/>
            <person name="Takabayashi S."/>
            <person name="Kume K."/>
            <person name="Takagi M."/>
            <person name="Nakayama T."/>
            <person name="Kamikawa R."/>
            <person name="Inagaki Y."/>
            <person name="Hashimoto T."/>
        </authorList>
    </citation>
    <scope>NUCLEOTIDE SEQUENCE [LARGE SCALE GENOMIC DNA]</scope>
    <source>
        <strain evidence="1">NY0173</strain>
    </source>
</reference>
<dbReference type="Proteomes" id="UP000265618">
    <property type="component" value="Unassembled WGS sequence"/>
</dbReference>
<feature type="non-terminal residue" evidence="1">
    <location>
        <position position="1"/>
    </location>
</feature>
<accession>A0A391P0N1</accession>
<keyword evidence="2" id="KW-1185">Reference proteome</keyword>
<name>A0A391P0N1_9EUKA</name>
<gene>
    <name evidence="1" type="ORF">KIPB_012769</name>
</gene>
<evidence type="ECO:0000313" key="1">
    <source>
        <dbReference type="EMBL" id="GCA63983.1"/>
    </source>
</evidence>
<evidence type="ECO:0000313" key="2">
    <source>
        <dbReference type="Proteomes" id="UP000265618"/>
    </source>
</evidence>
<comment type="caution">
    <text evidence="1">The sequence shown here is derived from an EMBL/GenBank/DDBJ whole genome shotgun (WGS) entry which is preliminary data.</text>
</comment>
<dbReference type="EMBL" id="BDIP01005768">
    <property type="protein sequence ID" value="GCA63983.1"/>
    <property type="molecule type" value="Genomic_DNA"/>
</dbReference>